<accession>A0A0B6Z0Z1</accession>
<gene>
    <name evidence="1" type="primary">ORF44477</name>
</gene>
<feature type="non-terminal residue" evidence="1">
    <location>
        <position position="1"/>
    </location>
</feature>
<evidence type="ECO:0000313" key="1">
    <source>
        <dbReference type="EMBL" id="CEK62193.1"/>
    </source>
</evidence>
<protein>
    <recommendedName>
        <fullName evidence="2">EGF-like domain-containing protein</fullName>
    </recommendedName>
</protein>
<organism evidence="1">
    <name type="scientific">Arion vulgaris</name>
    <dbReference type="NCBI Taxonomy" id="1028688"/>
    <lineage>
        <taxon>Eukaryota</taxon>
        <taxon>Metazoa</taxon>
        <taxon>Spiralia</taxon>
        <taxon>Lophotrochozoa</taxon>
        <taxon>Mollusca</taxon>
        <taxon>Gastropoda</taxon>
        <taxon>Heterobranchia</taxon>
        <taxon>Euthyneura</taxon>
        <taxon>Panpulmonata</taxon>
        <taxon>Eupulmonata</taxon>
        <taxon>Stylommatophora</taxon>
        <taxon>Helicina</taxon>
        <taxon>Arionoidea</taxon>
        <taxon>Arionidae</taxon>
        <taxon>Arion</taxon>
    </lineage>
</organism>
<proteinExistence type="predicted"/>
<name>A0A0B6Z0Z1_9EUPU</name>
<feature type="non-terminal residue" evidence="1">
    <location>
        <position position="107"/>
    </location>
</feature>
<reference evidence="1" key="1">
    <citation type="submission" date="2014-12" db="EMBL/GenBank/DDBJ databases">
        <title>Insight into the proteome of Arion vulgaris.</title>
        <authorList>
            <person name="Aradska J."/>
            <person name="Bulat T."/>
            <person name="Smidak R."/>
            <person name="Sarate P."/>
            <person name="Gangsoo J."/>
            <person name="Sialana F."/>
            <person name="Bilban M."/>
            <person name="Lubec G."/>
        </authorList>
    </citation>
    <scope>NUCLEOTIDE SEQUENCE</scope>
    <source>
        <tissue evidence="1">Skin</tissue>
    </source>
</reference>
<evidence type="ECO:0008006" key="2">
    <source>
        <dbReference type="Google" id="ProtNLM"/>
    </source>
</evidence>
<sequence>EIWTKALHGHPCNPNATTNGHTCTGPNMECLFALSAEYLCLCSVGYYVFQGTTCRAVSELQVKDLNVQSNTSNTAILTWTAKKYGTNVGYRIITSPYTVQVVTDHLG</sequence>
<dbReference type="EMBL" id="HACG01015328">
    <property type="protein sequence ID" value="CEK62193.1"/>
    <property type="molecule type" value="Transcribed_RNA"/>
</dbReference>
<dbReference type="AlphaFoldDB" id="A0A0B6Z0Z1"/>